<evidence type="ECO:0000313" key="2">
    <source>
        <dbReference type="Proteomes" id="UP000004478"/>
    </source>
</evidence>
<dbReference type="EMBL" id="AMGM01000009">
    <property type="protein sequence ID" value="EKB50374.1"/>
    <property type="molecule type" value="Genomic_DNA"/>
</dbReference>
<protein>
    <submittedName>
        <fullName evidence="1">Uncharacterized protein</fullName>
    </submittedName>
</protein>
<evidence type="ECO:0000313" key="1">
    <source>
        <dbReference type="EMBL" id="EKB50374.1"/>
    </source>
</evidence>
<sequence>MTKPYQISDQNGVQFLTITVVDWLDAFQERNLRK</sequence>
<comment type="caution">
    <text evidence="1">The sequence shown here is derived from an EMBL/GenBank/DDBJ whole genome shotgun (WGS) entry which is preliminary data.</text>
</comment>
<dbReference type="AlphaFoldDB" id="K1M277"/>
<name>K1M277_CECL9</name>
<dbReference type="Proteomes" id="UP000004478">
    <property type="component" value="Unassembled WGS sequence"/>
</dbReference>
<accession>K1M277</accession>
<gene>
    <name evidence="1" type="ORF">B879_00923</name>
</gene>
<proteinExistence type="predicted"/>
<reference evidence="1 2" key="1">
    <citation type="journal article" date="2012" name="J. Bacteriol.">
        <title>Draft Genome Sequence of Cecembia lonarensis Strain LW9T, Isolated from Lonar Lake, a Haloalkaline Lake in India.</title>
        <authorList>
            <person name="Shivaji S."/>
            <person name="Ara S."/>
            <person name="Singh A."/>
            <person name="Pinnaka A.K."/>
        </authorList>
    </citation>
    <scope>NUCLEOTIDE SEQUENCE [LARGE SCALE GENOMIC DNA]</scope>
    <source>
        <strain evidence="1 2">LW9</strain>
    </source>
</reference>
<keyword evidence="2" id="KW-1185">Reference proteome</keyword>
<organism evidence="1 2">
    <name type="scientific">Cecembia lonarensis (strain CCUG 58316 / KCTC 22772 / LW9)</name>
    <dbReference type="NCBI Taxonomy" id="1225176"/>
    <lineage>
        <taxon>Bacteria</taxon>
        <taxon>Pseudomonadati</taxon>
        <taxon>Bacteroidota</taxon>
        <taxon>Cytophagia</taxon>
        <taxon>Cytophagales</taxon>
        <taxon>Cyclobacteriaceae</taxon>
        <taxon>Cecembia</taxon>
    </lineage>
</organism>